<evidence type="ECO:0000313" key="2">
    <source>
        <dbReference type="EMBL" id="KAJ0217706.1"/>
    </source>
</evidence>
<dbReference type="InterPro" id="IPR012337">
    <property type="entry name" value="RNaseH-like_sf"/>
</dbReference>
<organism evidence="2 3">
    <name type="scientific">Lactuca sativa</name>
    <name type="common">Garden lettuce</name>
    <dbReference type="NCBI Taxonomy" id="4236"/>
    <lineage>
        <taxon>Eukaryota</taxon>
        <taxon>Viridiplantae</taxon>
        <taxon>Streptophyta</taxon>
        <taxon>Embryophyta</taxon>
        <taxon>Tracheophyta</taxon>
        <taxon>Spermatophyta</taxon>
        <taxon>Magnoliopsida</taxon>
        <taxon>eudicotyledons</taxon>
        <taxon>Gunneridae</taxon>
        <taxon>Pentapetalae</taxon>
        <taxon>asterids</taxon>
        <taxon>campanulids</taxon>
        <taxon>Asterales</taxon>
        <taxon>Asteraceae</taxon>
        <taxon>Cichorioideae</taxon>
        <taxon>Cichorieae</taxon>
        <taxon>Lactucinae</taxon>
        <taxon>Lactuca</taxon>
    </lineage>
</organism>
<dbReference type="InterPro" id="IPR008906">
    <property type="entry name" value="HATC_C_dom"/>
</dbReference>
<feature type="domain" description="HAT C-terminal dimerisation" evidence="1">
    <location>
        <begin position="15"/>
        <end position="96"/>
    </location>
</feature>
<sequence>MTSGSFPSTSSESQLQRYLNEDPIGFDKGYDILTWWKNNAVRFPIVARMARDILGMQISTVASESTFSNGRRVITDYRTNLSVVIVEALICTQDWLIKSSLPIYDYDEVHDVLADDDLAIGKYVIKATHLSFSRISRTPYMFGLSRGCDSFSHVGVGFVGGTEEQEGDAYPSFRECYVFVFTIRVTREGVSTRGKSFGCEQSCCEEGFGRKD</sequence>
<proteinExistence type="predicted"/>
<dbReference type="Pfam" id="PF05699">
    <property type="entry name" value="Dimer_Tnp_hAT"/>
    <property type="match status" value="1"/>
</dbReference>
<dbReference type="Proteomes" id="UP000235145">
    <property type="component" value="Unassembled WGS sequence"/>
</dbReference>
<evidence type="ECO:0000259" key="1">
    <source>
        <dbReference type="Pfam" id="PF05699"/>
    </source>
</evidence>
<keyword evidence="3" id="KW-1185">Reference proteome</keyword>
<evidence type="ECO:0000313" key="3">
    <source>
        <dbReference type="Proteomes" id="UP000235145"/>
    </source>
</evidence>
<accession>A0A9R1W7R1</accession>
<dbReference type="GO" id="GO:0046983">
    <property type="term" value="F:protein dimerization activity"/>
    <property type="evidence" value="ECO:0007669"/>
    <property type="project" value="InterPro"/>
</dbReference>
<reference evidence="2 3" key="1">
    <citation type="journal article" date="2017" name="Nat. Commun.">
        <title>Genome assembly with in vitro proximity ligation data and whole-genome triplication in lettuce.</title>
        <authorList>
            <person name="Reyes-Chin-Wo S."/>
            <person name="Wang Z."/>
            <person name="Yang X."/>
            <person name="Kozik A."/>
            <person name="Arikit S."/>
            <person name="Song C."/>
            <person name="Xia L."/>
            <person name="Froenicke L."/>
            <person name="Lavelle D.O."/>
            <person name="Truco M.J."/>
            <person name="Xia R."/>
            <person name="Zhu S."/>
            <person name="Xu C."/>
            <person name="Xu H."/>
            <person name="Xu X."/>
            <person name="Cox K."/>
            <person name="Korf I."/>
            <person name="Meyers B.C."/>
            <person name="Michelmore R.W."/>
        </authorList>
    </citation>
    <scope>NUCLEOTIDE SEQUENCE [LARGE SCALE GENOMIC DNA]</scope>
    <source>
        <strain evidence="3">cv. Salinas</strain>
        <tissue evidence="2">Seedlings</tissue>
    </source>
</reference>
<dbReference type="AlphaFoldDB" id="A0A9R1W7R1"/>
<dbReference type="PANTHER" id="PTHR23272:SF190">
    <property type="entry name" value="ZINC FINGER, BED-TYPE-RELATED"/>
    <property type="match status" value="1"/>
</dbReference>
<dbReference type="EMBL" id="NBSK02000003">
    <property type="protein sequence ID" value="KAJ0217706.1"/>
    <property type="molecule type" value="Genomic_DNA"/>
</dbReference>
<protein>
    <recommendedName>
        <fullName evidence="1">HAT C-terminal dimerisation domain-containing protein</fullName>
    </recommendedName>
</protein>
<gene>
    <name evidence="2" type="ORF">LSAT_V11C300128810</name>
</gene>
<dbReference type="PANTHER" id="PTHR23272">
    <property type="entry name" value="BED FINGER-RELATED"/>
    <property type="match status" value="1"/>
</dbReference>
<dbReference type="SUPFAM" id="SSF53098">
    <property type="entry name" value="Ribonuclease H-like"/>
    <property type="match status" value="1"/>
</dbReference>
<name>A0A9R1W7R1_LACSA</name>
<comment type="caution">
    <text evidence="2">The sequence shown here is derived from an EMBL/GenBank/DDBJ whole genome shotgun (WGS) entry which is preliminary data.</text>
</comment>